<dbReference type="EMBL" id="CP013386">
    <property type="protein sequence ID" value="AOJ01449.1"/>
    <property type="molecule type" value="Genomic_DNA"/>
</dbReference>
<gene>
    <name evidence="2" type="ORF">WS70_06085</name>
</gene>
<dbReference type="KEGG" id="buu:WS70_06085"/>
<keyword evidence="3" id="KW-1185">Reference proteome</keyword>
<evidence type="ECO:0000313" key="2">
    <source>
        <dbReference type="EMBL" id="AOJ01449.1"/>
    </source>
</evidence>
<sequence>MREGCILGAARNGEDGGRGGAARSRRPAAIAGRSPVHGRVDSRPGDMAGSRRLRAMKPRLPTGTPAEATIRKVTTSRNRDAIT</sequence>
<name>A0A1B4FCT6_9BURK</name>
<accession>A0A1B4FCT6</accession>
<evidence type="ECO:0000256" key="1">
    <source>
        <dbReference type="SAM" id="MobiDB-lite"/>
    </source>
</evidence>
<evidence type="ECO:0000313" key="3">
    <source>
        <dbReference type="Proteomes" id="UP000062519"/>
    </source>
</evidence>
<feature type="region of interest" description="Disordered" evidence="1">
    <location>
        <begin position="1"/>
        <end position="83"/>
    </location>
</feature>
<dbReference type="AlphaFoldDB" id="A0A1B4FCT6"/>
<protein>
    <submittedName>
        <fullName evidence="2">Uncharacterized protein</fullName>
    </submittedName>
</protein>
<dbReference type="Proteomes" id="UP000062519">
    <property type="component" value="Chromosome 1"/>
</dbReference>
<organism evidence="2 3">
    <name type="scientific">Burkholderia mayonis</name>
    <dbReference type="NCBI Taxonomy" id="1385591"/>
    <lineage>
        <taxon>Bacteria</taxon>
        <taxon>Pseudomonadati</taxon>
        <taxon>Pseudomonadota</taxon>
        <taxon>Betaproteobacteria</taxon>
        <taxon>Burkholderiales</taxon>
        <taxon>Burkholderiaceae</taxon>
        <taxon>Burkholderia</taxon>
        <taxon>pseudomallei group</taxon>
    </lineage>
</organism>
<proteinExistence type="predicted"/>
<reference evidence="2 3" key="1">
    <citation type="submission" date="2015-12" db="EMBL/GenBank/DDBJ databases">
        <title>Diversity of Burkholderia near neighbor genomes.</title>
        <authorList>
            <person name="Sahl J."/>
            <person name="Wagner D."/>
            <person name="Keim P."/>
        </authorList>
    </citation>
    <scope>NUCLEOTIDE SEQUENCE [LARGE SCALE GENOMIC DNA]</scope>
    <source>
        <strain evidence="2 3">BDU6</strain>
    </source>
</reference>